<gene>
    <name evidence="16" type="primary">ATP8</name>
</gene>
<dbReference type="GO" id="GO:0045259">
    <property type="term" value="C:proton-transporting ATP synthase complex"/>
    <property type="evidence" value="ECO:0007669"/>
    <property type="project" value="UniProtKB-KW"/>
</dbReference>
<reference evidence="16" key="1">
    <citation type="journal article" date="2019" name="Cell">
        <title>Relaxed Selection Limits Lifespan by Increasing Mutation Load.</title>
        <authorList>
            <person name="Cui R."/>
            <person name="Medeiros T."/>
            <person name="Willemsen D."/>
            <person name="Iasi L.N.M."/>
            <person name="Collier G.E."/>
            <person name="Graef M."/>
            <person name="Reichard M."/>
            <person name="Valenzano D.R."/>
        </authorList>
    </citation>
    <scope>NUCLEOTIDE SEQUENCE</scope>
</reference>
<dbReference type="GO" id="GO:0015078">
    <property type="term" value="F:proton transmembrane transporter activity"/>
    <property type="evidence" value="ECO:0007669"/>
    <property type="project" value="InterPro"/>
</dbReference>
<geneLocation type="mitochondrion" evidence="16"/>
<dbReference type="GeneID" id="41660141"/>
<feature type="chain" id="PRO_5022180635" description="ATP synthase complex subunit 8" evidence="15">
    <location>
        <begin position="31"/>
        <end position="55"/>
    </location>
</feature>
<dbReference type="GO" id="GO:0015986">
    <property type="term" value="P:proton motive force-driven ATP synthesis"/>
    <property type="evidence" value="ECO:0007669"/>
    <property type="project" value="InterPro"/>
</dbReference>
<evidence type="ECO:0000256" key="1">
    <source>
        <dbReference type="ARBA" id="ARBA00004304"/>
    </source>
</evidence>
<comment type="function">
    <text evidence="12">Subunit 8, of the mitochondrial membrane ATP synthase complex (F(1)F(0) ATP synthase or Complex V) that produces ATP from ADP in the presence of a proton gradient across the membrane which is generated by electron transport complexes of the respiratory chain. ATP synthase complex consist of a soluble F(1) head domain - the catalytic core - and a membrane F(1) domain - the membrane proton channel. These two domains are linked by a central stalk rotating inside the F(1) region and a stationary peripheral stalk. During catalysis, ATP synthesis in the catalytic domain of F(1) is coupled via a rotary mechanism of the central stalk subunits to proton translocation. In vivo, can only synthesize ATP although its ATP hydrolase activity can be activated artificially in vitro. Part of the complex F(0) domain.</text>
</comment>
<evidence type="ECO:0000256" key="3">
    <source>
        <dbReference type="ARBA" id="ARBA00022448"/>
    </source>
</evidence>
<keyword evidence="3 14" id="KW-0813">Transport</keyword>
<evidence type="ECO:0000256" key="4">
    <source>
        <dbReference type="ARBA" id="ARBA00022547"/>
    </source>
</evidence>
<comment type="subcellular location">
    <subcellularLocation>
        <location evidence="1 14">Mitochondrion membrane</location>
        <topology evidence="1 14">Single-pass membrane protein</topology>
    </subcellularLocation>
</comment>
<feature type="signal peptide" evidence="15">
    <location>
        <begin position="1"/>
        <end position="30"/>
    </location>
</feature>
<sequence length="55" mass="6424">MPQLNPAPWFIILIFAWVVFLVMMPPKVLAHKSSNNPELPITSSSKTEFWAWPWQ</sequence>
<dbReference type="AlphaFoldDB" id="A0A518LR60"/>
<keyword evidence="11" id="KW-0066">ATP synthesis</keyword>
<evidence type="ECO:0000256" key="15">
    <source>
        <dbReference type="SAM" id="SignalP"/>
    </source>
</evidence>
<evidence type="ECO:0000313" key="16">
    <source>
        <dbReference type="EMBL" id="QDV92587.1"/>
    </source>
</evidence>
<dbReference type="EMBL" id="MK784238">
    <property type="protein sequence ID" value="QDV92587.1"/>
    <property type="molecule type" value="Genomic_DNA"/>
</dbReference>
<accession>A0A518LR60</accession>
<dbReference type="CTD" id="4509"/>
<proteinExistence type="inferred from homology"/>
<dbReference type="InterPro" id="IPR050635">
    <property type="entry name" value="ATPase_protein_8"/>
</dbReference>
<keyword evidence="7" id="KW-1133">Transmembrane helix</keyword>
<evidence type="ECO:0000256" key="7">
    <source>
        <dbReference type="ARBA" id="ARBA00022989"/>
    </source>
</evidence>
<keyword evidence="9 14" id="KW-0496">Mitochondrion</keyword>
<keyword evidence="10" id="KW-0472">Membrane</keyword>
<comment type="subunit">
    <text evidence="13">Component of the ATP synthase complex composed at least of ATP5F1A/subunit alpha, ATP5F1B/subunit beta, ATP5MC1/subunit c (homooctomer), MT-ATP6/subunit a, MT-ATP8/subunit 8, ATP5ME/subunit e, ATP5MF/subunit f, ATP5MG/subunit g, ATP5MK/subunit k, ATP5MJ/subunit j, ATP5F1C/subunit gamma, ATP5F1D/subunit delta, ATP5F1E/subunit epsilon, ATP5PF/subunit F6, ATP5PB/subunit b, ATP5PD/subunit d, ATP5PO/subunit OSCP. ATP synthase complex consists of a soluble F(1) head domain (subunits alpha(3) and beta(3)) - the catalytic core - and a membrane F(0) domain - the membrane proton channel (subunits c, a, 8, e, f, g, k and j). These two domains are linked by a central stalk (subunits gamma, delta, and epsilon) rotating inside the F1 region and a stationary peripheral stalk (subunits F6, b, d, and OSCP).</text>
</comment>
<dbReference type="PANTHER" id="PTHR39937">
    <property type="entry name" value="ATP SYNTHASE PROTEIN 8"/>
    <property type="match status" value="1"/>
</dbReference>
<evidence type="ECO:0000256" key="13">
    <source>
        <dbReference type="ARBA" id="ARBA00064647"/>
    </source>
</evidence>
<dbReference type="PANTHER" id="PTHR39937:SF1">
    <property type="entry name" value="ATP SYNTHASE PROTEIN 8"/>
    <property type="match status" value="1"/>
</dbReference>
<evidence type="ECO:0000256" key="9">
    <source>
        <dbReference type="ARBA" id="ARBA00023128"/>
    </source>
</evidence>
<dbReference type="GO" id="GO:0031966">
    <property type="term" value="C:mitochondrial membrane"/>
    <property type="evidence" value="ECO:0007669"/>
    <property type="project" value="UniProtKB-SubCell"/>
</dbReference>
<keyword evidence="15" id="KW-0732">Signal</keyword>
<evidence type="ECO:0000256" key="12">
    <source>
        <dbReference type="ARBA" id="ARBA00053067"/>
    </source>
</evidence>
<keyword evidence="6 14" id="KW-0375">Hydrogen ion transport</keyword>
<evidence type="ECO:0000256" key="8">
    <source>
        <dbReference type="ARBA" id="ARBA00023065"/>
    </source>
</evidence>
<evidence type="ECO:0000256" key="10">
    <source>
        <dbReference type="ARBA" id="ARBA00023136"/>
    </source>
</evidence>
<evidence type="ECO:0000256" key="2">
    <source>
        <dbReference type="ARBA" id="ARBA00008892"/>
    </source>
</evidence>
<dbReference type="InterPro" id="IPR001421">
    <property type="entry name" value="ATP8_metazoa"/>
</dbReference>
<keyword evidence="5 14" id="KW-0812">Transmembrane</keyword>
<protein>
    <recommendedName>
        <fullName evidence="14">ATP synthase complex subunit 8</fullName>
    </recommendedName>
</protein>
<evidence type="ECO:0000256" key="5">
    <source>
        <dbReference type="ARBA" id="ARBA00022692"/>
    </source>
</evidence>
<evidence type="ECO:0000256" key="14">
    <source>
        <dbReference type="RuleBase" id="RU003661"/>
    </source>
</evidence>
<organism evidence="16">
    <name type="scientific">Aphyosemion gabunense</name>
    <name type="common">Gabon killifish</name>
    <dbReference type="NCBI Taxonomy" id="60284"/>
    <lineage>
        <taxon>Eukaryota</taxon>
        <taxon>Metazoa</taxon>
        <taxon>Chordata</taxon>
        <taxon>Craniata</taxon>
        <taxon>Vertebrata</taxon>
        <taxon>Euteleostomi</taxon>
        <taxon>Actinopterygii</taxon>
        <taxon>Neopterygii</taxon>
        <taxon>Teleostei</taxon>
        <taxon>Neoteleostei</taxon>
        <taxon>Acanthomorphata</taxon>
        <taxon>Ovalentaria</taxon>
        <taxon>Atherinomorphae</taxon>
        <taxon>Cyprinodontiformes</taxon>
        <taxon>Nothobranchiidae</taxon>
        <taxon>Aphyosemion</taxon>
    </lineage>
</organism>
<name>A0A518LR60_9TELE</name>
<dbReference type="RefSeq" id="YP_009685859.1">
    <property type="nucleotide sequence ID" value="NC_044452.1"/>
</dbReference>
<keyword evidence="8 14" id="KW-0406">Ion transport</keyword>
<keyword evidence="4 14" id="KW-0138">CF(0)</keyword>
<evidence type="ECO:0000256" key="11">
    <source>
        <dbReference type="ARBA" id="ARBA00023310"/>
    </source>
</evidence>
<dbReference type="Pfam" id="PF00895">
    <property type="entry name" value="ATP-synt_8"/>
    <property type="match status" value="1"/>
</dbReference>
<comment type="similarity">
    <text evidence="2 14">Belongs to the ATPase protein 8 family.</text>
</comment>
<evidence type="ECO:0000256" key="6">
    <source>
        <dbReference type="ARBA" id="ARBA00022781"/>
    </source>
</evidence>